<dbReference type="Pfam" id="PF03853">
    <property type="entry name" value="YjeF_N"/>
    <property type="match status" value="1"/>
</dbReference>
<comment type="catalytic activity">
    <reaction evidence="1">
        <text>(6R)-NADPHX = (6S)-NADPHX</text>
        <dbReference type="Rhea" id="RHEA:32227"/>
        <dbReference type="ChEBI" id="CHEBI:64076"/>
        <dbReference type="ChEBI" id="CHEBI:64077"/>
        <dbReference type="EC" id="5.1.99.6"/>
    </reaction>
</comment>
<dbReference type="GO" id="GO:0046872">
    <property type="term" value="F:metal ion binding"/>
    <property type="evidence" value="ECO:0007669"/>
    <property type="project" value="UniProtKB-KW"/>
</dbReference>
<dbReference type="InterPro" id="IPR036652">
    <property type="entry name" value="YjeF_N_dom_sf"/>
</dbReference>
<dbReference type="EMBL" id="SJPV01000007">
    <property type="protein sequence ID" value="TWU35058.1"/>
    <property type="molecule type" value="Genomic_DNA"/>
</dbReference>
<dbReference type="EC" id="5.1.99.6" evidence="1"/>
<accession>A0A5C6DEG7</accession>
<dbReference type="Proteomes" id="UP000319143">
    <property type="component" value="Unassembled WGS sequence"/>
</dbReference>
<comment type="catalytic activity">
    <reaction evidence="1">
        <text>(6R)-NADHX = (6S)-NADHX</text>
        <dbReference type="Rhea" id="RHEA:32215"/>
        <dbReference type="ChEBI" id="CHEBI:64074"/>
        <dbReference type="ChEBI" id="CHEBI:64075"/>
        <dbReference type="EC" id="5.1.99.6"/>
    </reaction>
</comment>
<dbReference type="NCBIfam" id="TIGR00197">
    <property type="entry name" value="yjeF_nterm"/>
    <property type="match status" value="1"/>
</dbReference>
<reference evidence="3 4" key="1">
    <citation type="submission" date="2019-02" db="EMBL/GenBank/DDBJ databases">
        <title>Deep-cultivation of Planctomycetes and their phenomic and genomic characterization uncovers novel biology.</title>
        <authorList>
            <person name="Wiegand S."/>
            <person name="Jogler M."/>
            <person name="Boedeker C."/>
            <person name="Pinto D."/>
            <person name="Vollmers J."/>
            <person name="Rivas-Marin E."/>
            <person name="Kohn T."/>
            <person name="Peeters S.H."/>
            <person name="Heuer A."/>
            <person name="Rast P."/>
            <person name="Oberbeckmann S."/>
            <person name="Bunk B."/>
            <person name="Jeske O."/>
            <person name="Meyerdierks A."/>
            <person name="Storesund J.E."/>
            <person name="Kallscheuer N."/>
            <person name="Luecker S."/>
            <person name="Lage O.M."/>
            <person name="Pohl T."/>
            <person name="Merkel B.J."/>
            <person name="Hornburger P."/>
            <person name="Mueller R.-W."/>
            <person name="Bruemmer F."/>
            <person name="Labrenz M."/>
            <person name="Spormann A.M."/>
            <person name="Op Den Camp H."/>
            <person name="Overmann J."/>
            <person name="Amann R."/>
            <person name="Jetten M.S.M."/>
            <person name="Mascher T."/>
            <person name="Medema M.H."/>
            <person name="Devos D.P."/>
            <person name="Kaster A.-K."/>
            <person name="Ovreas L."/>
            <person name="Rohde M."/>
            <person name="Galperin M.Y."/>
            <person name="Jogler C."/>
        </authorList>
    </citation>
    <scope>NUCLEOTIDE SEQUENCE [LARGE SCALE GENOMIC DNA]</scope>
    <source>
        <strain evidence="3 4">Poly41</strain>
    </source>
</reference>
<feature type="binding site" evidence="1">
    <location>
        <position position="57"/>
    </location>
    <ligand>
        <name>K(+)</name>
        <dbReference type="ChEBI" id="CHEBI:29103"/>
    </ligand>
</feature>
<evidence type="ECO:0000313" key="4">
    <source>
        <dbReference type="Proteomes" id="UP000319143"/>
    </source>
</evidence>
<comment type="caution">
    <text evidence="3">The sequence shown here is derived from an EMBL/GenBank/DDBJ whole genome shotgun (WGS) entry which is preliminary data.</text>
</comment>
<feature type="binding site" evidence="1">
    <location>
        <position position="161"/>
    </location>
    <ligand>
        <name>K(+)</name>
        <dbReference type="ChEBI" id="CHEBI:29103"/>
    </ligand>
</feature>
<dbReference type="HAMAP" id="MF_01966">
    <property type="entry name" value="NADHX_epimerase"/>
    <property type="match status" value="1"/>
</dbReference>
<sequence length="216" mass="22384">MLRLTRQQVRQIDQTAIEHYGMSGLVLMENAGRGAAEAIHRIAPSGDLVVLCGKGNNAGDGYVIARHLDLMNRTVKVVSVVPLGSLTGDAAANANIAVRAGLDIEVVEDPAELEATLGSAAILVDCLLGTGATGDPQGVYADAVRTANAADAIRIAIDIPTGLDVDTGVPGEPTFQADATLTFVAEKTGFATKEAREFLGIVEVISIGIPKKMLPV</sequence>
<organism evidence="3 4">
    <name type="scientific">Novipirellula artificiosorum</name>
    <dbReference type="NCBI Taxonomy" id="2528016"/>
    <lineage>
        <taxon>Bacteria</taxon>
        <taxon>Pseudomonadati</taxon>
        <taxon>Planctomycetota</taxon>
        <taxon>Planctomycetia</taxon>
        <taxon>Pirellulales</taxon>
        <taxon>Pirellulaceae</taxon>
        <taxon>Novipirellula</taxon>
    </lineage>
</organism>
<comment type="similarity">
    <text evidence="1">Belongs to the NnrE/AIBP family.</text>
</comment>
<name>A0A5C6DEG7_9BACT</name>
<dbReference type="GO" id="GO:0000166">
    <property type="term" value="F:nucleotide binding"/>
    <property type="evidence" value="ECO:0007669"/>
    <property type="project" value="UniProtKB-KW"/>
</dbReference>
<dbReference type="SUPFAM" id="SSF64153">
    <property type="entry name" value="YjeF N-terminal domain-like"/>
    <property type="match status" value="1"/>
</dbReference>
<evidence type="ECO:0000256" key="1">
    <source>
        <dbReference type="HAMAP-Rule" id="MF_01966"/>
    </source>
</evidence>
<keyword evidence="1" id="KW-0413">Isomerase</keyword>
<keyword evidence="1" id="KW-0547">Nucleotide-binding</keyword>
<protein>
    <recommendedName>
        <fullName evidence="1">NAD(P)H-hydrate epimerase</fullName>
        <ecNumber evidence="1">5.1.99.6</ecNumber>
    </recommendedName>
    <alternativeName>
        <fullName evidence="1">NAD(P)HX epimerase</fullName>
    </alternativeName>
</protein>
<dbReference type="InterPro" id="IPR004443">
    <property type="entry name" value="YjeF_N_dom"/>
</dbReference>
<feature type="binding site" evidence="1">
    <location>
        <position position="125"/>
    </location>
    <ligand>
        <name>K(+)</name>
        <dbReference type="ChEBI" id="CHEBI:29103"/>
    </ligand>
</feature>
<keyword evidence="1" id="KW-0479">Metal-binding</keyword>
<feature type="binding site" evidence="1">
    <location>
        <position position="140"/>
    </location>
    <ligand>
        <name>(6S)-NADPHX</name>
        <dbReference type="ChEBI" id="CHEBI:64076"/>
    </ligand>
</feature>
<proteinExistence type="inferred from homology"/>
<gene>
    <name evidence="3" type="primary">nnr_2</name>
    <name evidence="1" type="synonym">nnrE</name>
    <name evidence="3" type="ORF">Poly41_42020</name>
</gene>
<evidence type="ECO:0000313" key="3">
    <source>
        <dbReference type="EMBL" id="TWU35058.1"/>
    </source>
</evidence>
<dbReference type="GO" id="GO:0052856">
    <property type="term" value="F:NAD(P)HX epimerase activity"/>
    <property type="evidence" value="ECO:0007669"/>
    <property type="project" value="UniProtKB-UniRule"/>
</dbReference>
<dbReference type="RefSeq" id="WP_146528465.1">
    <property type="nucleotide sequence ID" value="NZ_SJPV01000007.1"/>
</dbReference>
<dbReference type="AlphaFoldDB" id="A0A5C6DEG7"/>
<comment type="function">
    <text evidence="1">Catalyzes the epimerization of the S- and R-forms of NAD(P)HX, a damaged form of NAD(P)H that is a result of enzymatic or heat-dependent hydration. This is a prerequisite for the S-specific NAD(P)H-hydrate dehydratase to allow the repair of both epimers of NAD(P)HX.</text>
</comment>
<keyword evidence="1" id="KW-0630">Potassium</keyword>
<keyword evidence="1" id="KW-0521">NADP</keyword>
<dbReference type="Gene3D" id="3.40.50.10260">
    <property type="entry name" value="YjeF N-terminal domain"/>
    <property type="match status" value="1"/>
</dbReference>
<evidence type="ECO:0000259" key="2">
    <source>
        <dbReference type="PROSITE" id="PS51385"/>
    </source>
</evidence>
<feature type="binding site" evidence="1">
    <location>
        <begin position="129"/>
        <end position="135"/>
    </location>
    <ligand>
        <name>(6S)-NADPHX</name>
        <dbReference type="ChEBI" id="CHEBI:64076"/>
    </ligand>
</feature>
<keyword evidence="1" id="KW-0520">NAD</keyword>
<comment type="cofactor">
    <cofactor evidence="1">
        <name>K(+)</name>
        <dbReference type="ChEBI" id="CHEBI:29103"/>
    </cofactor>
    <text evidence="1">Binds 1 potassium ion per subunit.</text>
</comment>
<feature type="binding site" evidence="1">
    <location>
        <position position="158"/>
    </location>
    <ligand>
        <name>(6S)-NADPHX</name>
        <dbReference type="ChEBI" id="CHEBI:64076"/>
    </ligand>
</feature>
<dbReference type="PROSITE" id="PS51385">
    <property type="entry name" value="YJEF_N"/>
    <property type="match status" value="1"/>
</dbReference>
<dbReference type="OrthoDB" id="9806925at2"/>
<comment type="caution">
    <text evidence="1">Lacks conserved residue(s) required for the propagation of feature annotation.</text>
</comment>
<feature type="domain" description="YjeF N-terminal" evidence="2">
    <location>
        <begin position="9"/>
        <end position="215"/>
    </location>
</feature>
<keyword evidence="4" id="KW-1185">Reference proteome</keyword>